<keyword evidence="6 12" id="KW-0067">ATP-binding</keyword>
<evidence type="ECO:0000256" key="1">
    <source>
        <dbReference type="ARBA" id="ARBA00004429"/>
    </source>
</evidence>
<evidence type="ECO:0000256" key="7">
    <source>
        <dbReference type="ARBA" id="ARBA00022989"/>
    </source>
</evidence>
<dbReference type="GO" id="GO:0005886">
    <property type="term" value="C:plasma membrane"/>
    <property type="evidence" value="ECO:0007669"/>
    <property type="project" value="UniProtKB-SubCell"/>
</dbReference>
<dbReference type="SUPFAM" id="SSF52540">
    <property type="entry name" value="P-loop containing nucleoside triphosphate hydrolases"/>
    <property type="match status" value="1"/>
</dbReference>
<evidence type="ECO:0000256" key="10">
    <source>
        <dbReference type="SAM" id="Phobius"/>
    </source>
</evidence>
<evidence type="ECO:0000256" key="2">
    <source>
        <dbReference type="ARBA" id="ARBA00022448"/>
    </source>
</evidence>
<dbReference type="InterPro" id="IPR003439">
    <property type="entry name" value="ABC_transporter-like_ATP-bd"/>
</dbReference>
<evidence type="ECO:0000256" key="6">
    <source>
        <dbReference type="ARBA" id="ARBA00022840"/>
    </source>
</evidence>
<evidence type="ECO:0000256" key="8">
    <source>
        <dbReference type="ARBA" id="ARBA00023136"/>
    </source>
</evidence>
<dbReference type="GO" id="GO:0098796">
    <property type="term" value="C:membrane protein complex"/>
    <property type="evidence" value="ECO:0007669"/>
    <property type="project" value="UniProtKB-ARBA"/>
</dbReference>
<gene>
    <name evidence="12" type="ORF">GMA92_05650</name>
</gene>
<feature type="transmembrane region" description="Helical" evidence="10">
    <location>
        <begin position="827"/>
        <end position="847"/>
    </location>
</feature>
<evidence type="ECO:0000256" key="5">
    <source>
        <dbReference type="ARBA" id="ARBA00022741"/>
    </source>
</evidence>
<dbReference type="RefSeq" id="WP_006785447.1">
    <property type="nucleotide sequence ID" value="NZ_CP053187.1"/>
</dbReference>
<keyword evidence="7 10" id="KW-1133">Transmembrane helix</keyword>
<dbReference type="PANTHER" id="PTHR42798:SF6">
    <property type="entry name" value="CELL DIVISION ATP-BINDING PROTEIN FTSE"/>
    <property type="match status" value="1"/>
</dbReference>
<dbReference type="PROSITE" id="PS00211">
    <property type="entry name" value="ABC_TRANSPORTER_1"/>
    <property type="match status" value="1"/>
</dbReference>
<evidence type="ECO:0000256" key="3">
    <source>
        <dbReference type="ARBA" id="ARBA00022475"/>
    </source>
</evidence>
<dbReference type="Pfam" id="PF02687">
    <property type="entry name" value="FtsX"/>
    <property type="match status" value="1"/>
</dbReference>
<feature type="transmembrane region" description="Helical" evidence="10">
    <location>
        <begin position="770"/>
        <end position="796"/>
    </location>
</feature>
<dbReference type="CDD" id="cd03255">
    <property type="entry name" value="ABC_MJ0796_LolCDE_FtsE"/>
    <property type="match status" value="1"/>
</dbReference>
<dbReference type="InterPro" id="IPR027417">
    <property type="entry name" value="P-loop_NTPase"/>
</dbReference>
<dbReference type="EMBL" id="WMQE01000009">
    <property type="protein sequence ID" value="MTK20902.1"/>
    <property type="molecule type" value="Genomic_DNA"/>
</dbReference>
<dbReference type="GO" id="GO:0005524">
    <property type="term" value="F:ATP binding"/>
    <property type="evidence" value="ECO:0007669"/>
    <property type="project" value="UniProtKB-KW"/>
</dbReference>
<keyword evidence="4 10" id="KW-0812">Transmembrane</keyword>
<evidence type="ECO:0000256" key="4">
    <source>
        <dbReference type="ARBA" id="ARBA00022692"/>
    </source>
</evidence>
<comment type="subcellular location">
    <subcellularLocation>
        <location evidence="1">Cell inner membrane</location>
        <topology evidence="1">Multi-pass membrane protein</topology>
    </subcellularLocation>
</comment>
<comment type="caution">
    <text evidence="12">The sequence shown here is derived from an EMBL/GenBank/DDBJ whole genome shotgun (WGS) entry which is preliminary data.</text>
</comment>
<dbReference type="Gene3D" id="3.40.50.300">
    <property type="entry name" value="P-loop containing nucleotide triphosphate hydrolases"/>
    <property type="match status" value="1"/>
</dbReference>
<reference evidence="12 13" key="1">
    <citation type="journal article" date="2019" name="Nat. Med.">
        <title>A library of human gut bacterial isolates paired with longitudinal multiomics data enables mechanistic microbiome research.</title>
        <authorList>
            <person name="Poyet M."/>
            <person name="Groussin M."/>
            <person name="Gibbons S.M."/>
            <person name="Avila-Pacheco J."/>
            <person name="Jiang X."/>
            <person name="Kearney S.M."/>
            <person name="Perrotta A.R."/>
            <person name="Berdy B."/>
            <person name="Zhao S."/>
            <person name="Lieberman T.D."/>
            <person name="Swanson P.K."/>
            <person name="Smith M."/>
            <person name="Roesemann S."/>
            <person name="Alexander J.E."/>
            <person name="Rich S.A."/>
            <person name="Livny J."/>
            <person name="Vlamakis H."/>
            <person name="Clish C."/>
            <person name="Bullock K."/>
            <person name="Deik A."/>
            <person name="Scott J."/>
            <person name="Pierce K.A."/>
            <person name="Xavier R.J."/>
            <person name="Alm E.J."/>
        </authorList>
    </citation>
    <scope>NUCLEOTIDE SEQUENCE [LARGE SCALE GENOMIC DNA]</scope>
    <source>
        <strain evidence="12 13">BIOML-A198</strain>
    </source>
</reference>
<dbReference type="AlphaFoldDB" id="A0A9X4XGH5"/>
<dbReference type="Pfam" id="PF00005">
    <property type="entry name" value="ABC_tran"/>
    <property type="match status" value="1"/>
</dbReference>
<evidence type="ECO:0000256" key="9">
    <source>
        <dbReference type="ARBA" id="ARBA00038388"/>
    </source>
</evidence>
<sequence>MLQIEKIHKKYITGDLVQTALNDVSLNLRDNELVAILGPSGSGKTTLLNIIGGLDHYDSGDLIINGISTKRYTDRDWDSYRNHTIGFVFQSYNLIPHQTVLSNVELALTISGVSKSERKKRAIEALEKVGLGNQLHKKPNQMSGGQMQRVAIARALINDPDILLADEPTGALDSETSVQVMELLKEVAKDRLVVMVTHNPELAEEYATRIVKVRDGKIIDDSNPYQVDASQLGQARHENMGKSSMSFSTSLSLSFNNLKSKKGRTLLTAFAGSIGIIGIALILSISNGVNTYISDIQKSTMSSYPISIQSQSIDLSSIMSSGQENMKKLKSGEVDHDLDAVYSNGTELEMASKMTTSITENNLTEFKKYLDDTENEIHQYIGENGIVYSYDTKFDVYTYDSEDTLVNTDGSTLEGSQSSASVSSPMMAAMSSSSSNHFEELLPGTEDELISSTITDSYDVLYGSWPSKYNELVIVLNHNNEISATTLYKLGLLPSSEYNELISKIEDGETVTLDTQKLSYEDIIAQTFYMIPSCDLYVENDNGTFDYIGDDNSEIKNLLEDAVELKVVGIIRPKEDTETVLISNTVGYTKALTDYIIDYTNNSEVVKGQEASKNLNVLNGMEFSPSDDVDKVKDAKTYIDHLGVSEKANLAKQILQYTYSDNPTATSQMMSMNETQLAAALDENLDDEALLSIYDHYISTGTYDDNMKTFGVVSLDAPSSINIYCDSFEDKDVIADYIGKYNELVDEESQITYTDYVGLLMSSVTTIINVISYVLIAFVAVSLIVSSIMIGIITYISVMERTKEIGILRAIGASKHNISQVFNAETFIIGICSGTIGIGITLLLLIPANSIIHTLTGTDTVNASLPFSSALLLIALSIILTLMGGFIPAKKAARKDPVTALRTE</sequence>
<dbReference type="SMART" id="SM00382">
    <property type="entry name" value="AAA"/>
    <property type="match status" value="1"/>
</dbReference>
<feature type="domain" description="ABC transporter" evidence="11">
    <location>
        <begin position="2"/>
        <end position="240"/>
    </location>
</feature>
<dbReference type="PANTHER" id="PTHR42798">
    <property type="entry name" value="LIPOPROTEIN-RELEASING SYSTEM ATP-BINDING PROTEIN LOLD"/>
    <property type="match status" value="1"/>
</dbReference>
<accession>A0A9X4XGH5</accession>
<dbReference type="FunFam" id="3.40.50.300:FF:000032">
    <property type="entry name" value="Export ABC transporter ATP-binding protein"/>
    <property type="match status" value="1"/>
</dbReference>
<dbReference type="GO" id="GO:0016887">
    <property type="term" value="F:ATP hydrolysis activity"/>
    <property type="evidence" value="ECO:0007669"/>
    <property type="project" value="InterPro"/>
</dbReference>
<dbReference type="InterPro" id="IPR003838">
    <property type="entry name" value="ABC3_permease_C"/>
</dbReference>
<proteinExistence type="inferred from homology"/>
<dbReference type="PROSITE" id="PS50893">
    <property type="entry name" value="ABC_TRANSPORTER_2"/>
    <property type="match status" value="1"/>
</dbReference>
<dbReference type="GeneID" id="60057444"/>
<dbReference type="InterPro" id="IPR003593">
    <property type="entry name" value="AAA+_ATPase"/>
</dbReference>
<protein>
    <submittedName>
        <fullName evidence="12">ATP-binding cassette domain-containing protein</fullName>
    </submittedName>
</protein>
<keyword evidence="2" id="KW-0813">Transport</keyword>
<dbReference type="InterPro" id="IPR017911">
    <property type="entry name" value="MacB-like_ATP-bd"/>
</dbReference>
<feature type="transmembrane region" description="Helical" evidence="10">
    <location>
        <begin position="867"/>
        <end position="887"/>
    </location>
</feature>
<dbReference type="Proteomes" id="UP000487649">
    <property type="component" value="Unassembled WGS sequence"/>
</dbReference>
<dbReference type="InterPro" id="IPR017871">
    <property type="entry name" value="ABC_transporter-like_CS"/>
</dbReference>
<organism evidence="12 13">
    <name type="scientific">Turicibacter sanguinis</name>
    <dbReference type="NCBI Taxonomy" id="154288"/>
    <lineage>
        <taxon>Bacteria</taxon>
        <taxon>Bacillati</taxon>
        <taxon>Bacillota</taxon>
        <taxon>Erysipelotrichia</taxon>
        <taxon>Erysipelotrichales</taxon>
        <taxon>Turicibacteraceae</taxon>
        <taxon>Turicibacter</taxon>
    </lineage>
</organism>
<name>A0A9X4XGH5_9FIRM</name>
<keyword evidence="3" id="KW-1003">Cell membrane</keyword>
<comment type="similarity">
    <text evidence="9">Belongs to the ABC transporter superfamily. Macrolide exporter (TC 3.A.1.122) family.</text>
</comment>
<keyword evidence="5" id="KW-0547">Nucleotide-binding</keyword>
<evidence type="ECO:0000259" key="11">
    <source>
        <dbReference type="PROSITE" id="PS50893"/>
    </source>
</evidence>
<dbReference type="GO" id="GO:0022857">
    <property type="term" value="F:transmembrane transporter activity"/>
    <property type="evidence" value="ECO:0007669"/>
    <property type="project" value="UniProtKB-ARBA"/>
</dbReference>
<feature type="transmembrane region" description="Helical" evidence="10">
    <location>
        <begin position="266"/>
        <end position="285"/>
    </location>
</feature>
<evidence type="ECO:0000313" key="12">
    <source>
        <dbReference type="EMBL" id="MTK20902.1"/>
    </source>
</evidence>
<evidence type="ECO:0000313" key="13">
    <source>
        <dbReference type="Proteomes" id="UP000487649"/>
    </source>
</evidence>
<keyword evidence="8 10" id="KW-0472">Membrane</keyword>